<dbReference type="FunFam" id="3.30.470.20:FF:000001">
    <property type="entry name" value="Carbamoyl-phosphate synthase large chain"/>
    <property type="match status" value="1"/>
</dbReference>
<evidence type="ECO:0000256" key="14">
    <source>
        <dbReference type="ARBA" id="ARBA00023211"/>
    </source>
</evidence>
<evidence type="ECO:0000256" key="1">
    <source>
        <dbReference type="ARBA" id="ARBA00001936"/>
    </source>
</evidence>
<evidence type="ECO:0000256" key="7">
    <source>
        <dbReference type="ARBA" id="ARBA00022605"/>
    </source>
</evidence>
<keyword evidence="11 22" id="KW-0067">ATP-binding</keyword>
<dbReference type="InterPro" id="IPR005483">
    <property type="entry name" value="CPSase_dom"/>
</dbReference>
<gene>
    <name evidence="24" type="ORF">SS1G_04454</name>
</gene>
<evidence type="ECO:0000256" key="8">
    <source>
        <dbReference type="ARBA" id="ARBA00022723"/>
    </source>
</evidence>
<evidence type="ECO:0000256" key="12">
    <source>
        <dbReference type="ARBA" id="ARBA00022842"/>
    </source>
</evidence>
<dbReference type="GeneID" id="5490819"/>
<accession>A7EGL2</accession>
<evidence type="ECO:0000256" key="21">
    <source>
        <dbReference type="ARBA" id="ARBA00048816"/>
    </source>
</evidence>
<dbReference type="InterPro" id="IPR005479">
    <property type="entry name" value="CPAse_ATP-bd"/>
</dbReference>
<dbReference type="PROSITE" id="PS00866">
    <property type="entry name" value="CPSASE_1"/>
    <property type="match status" value="1"/>
</dbReference>
<evidence type="ECO:0000256" key="16">
    <source>
        <dbReference type="ARBA" id="ARBA00044063"/>
    </source>
</evidence>
<dbReference type="Pfam" id="PF02787">
    <property type="entry name" value="CPSase_L_D3"/>
    <property type="match status" value="1"/>
</dbReference>
<dbReference type="NCBIfam" id="NF003671">
    <property type="entry name" value="PRK05294.1"/>
    <property type="match status" value="1"/>
</dbReference>
<dbReference type="GO" id="GO:0004088">
    <property type="term" value="F:carbamoyl-phosphate synthase (glutamine-hydrolyzing) activity"/>
    <property type="evidence" value="ECO:0007669"/>
    <property type="project" value="UniProtKB-EC"/>
</dbReference>
<evidence type="ECO:0000256" key="6">
    <source>
        <dbReference type="ARBA" id="ARBA00022598"/>
    </source>
</evidence>
<dbReference type="AlphaFoldDB" id="A7EGL2"/>
<comment type="catalytic activity">
    <reaction evidence="21">
        <text>hydrogencarbonate + L-glutamine + 2 ATP + H2O = carbamoyl phosphate + L-glutamate + 2 ADP + phosphate + 2 H(+)</text>
        <dbReference type="Rhea" id="RHEA:18633"/>
        <dbReference type="ChEBI" id="CHEBI:15377"/>
        <dbReference type="ChEBI" id="CHEBI:15378"/>
        <dbReference type="ChEBI" id="CHEBI:17544"/>
        <dbReference type="ChEBI" id="CHEBI:29985"/>
        <dbReference type="ChEBI" id="CHEBI:30616"/>
        <dbReference type="ChEBI" id="CHEBI:43474"/>
        <dbReference type="ChEBI" id="CHEBI:58228"/>
        <dbReference type="ChEBI" id="CHEBI:58359"/>
        <dbReference type="ChEBI" id="CHEBI:456216"/>
        <dbReference type="EC" id="6.3.5.5"/>
    </reaction>
</comment>
<dbReference type="PRINTS" id="PR00098">
    <property type="entry name" value="CPSASE"/>
</dbReference>
<dbReference type="SUPFAM" id="SSF52440">
    <property type="entry name" value="PreATP-grasp domain"/>
    <property type="match status" value="1"/>
</dbReference>
<dbReference type="InterPro" id="IPR005480">
    <property type="entry name" value="CPSase_lsu_oligo"/>
</dbReference>
<evidence type="ECO:0000256" key="10">
    <source>
        <dbReference type="ARBA" id="ARBA00022741"/>
    </source>
</evidence>
<evidence type="ECO:0000256" key="18">
    <source>
        <dbReference type="ARBA" id="ARBA00044318"/>
    </source>
</evidence>
<dbReference type="GO" id="GO:0006221">
    <property type="term" value="P:pyrimidine nucleotide biosynthetic process"/>
    <property type="evidence" value="ECO:0007669"/>
    <property type="project" value="UniProtKB-KW"/>
</dbReference>
<dbReference type="FunFam" id="3.40.50.20:FF:000001">
    <property type="entry name" value="Carbamoyl-phosphate synthase large chain"/>
    <property type="match status" value="1"/>
</dbReference>
<keyword evidence="10 22" id="KW-0547">Nucleotide-binding</keyword>
<comment type="pathway">
    <text evidence="2">Amino-acid biosynthesis; L-arginine biosynthesis; carbamoyl phosphate from bicarbonate: step 1/1.</text>
</comment>
<comment type="subunit">
    <text evidence="15">Heterodimer composed of 2 chains; the small (or glutamine) chain promotes the hydrolysis of glutamine to ammonia, which is used by the large (or ammonia) chain to synthesize carbamoyl phosphate.</text>
</comment>
<dbReference type="Pfam" id="PF25596">
    <property type="entry name" value="CPSase_L_D1"/>
    <property type="match status" value="1"/>
</dbReference>
<protein>
    <recommendedName>
        <fullName evidence="18">Ammonium-dependent carbamoyl phosphate synthetase</fullName>
        <ecNumber evidence="16">6.3.4.16</ecNumber>
        <ecNumber evidence="4">6.3.5.5</ecNumber>
    </recommendedName>
    <alternativeName>
        <fullName evidence="17">Arginine-specific carbamoyl phosphate synthetase, ammonia chain</fullName>
    </alternativeName>
    <alternativeName>
        <fullName evidence="19">Glutamine-dependent carbamoyl phosphate synthetase</fullName>
    </alternativeName>
</protein>
<dbReference type="KEGG" id="ssl:SS1G_04454"/>
<dbReference type="GO" id="GO:0046872">
    <property type="term" value="F:metal ion binding"/>
    <property type="evidence" value="ECO:0007669"/>
    <property type="project" value="UniProtKB-KW"/>
</dbReference>
<evidence type="ECO:0000256" key="11">
    <source>
        <dbReference type="ARBA" id="ARBA00022840"/>
    </source>
</evidence>
<keyword evidence="14" id="KW-0464">Manganese</keyword>
<dbReference type="Gene3D" id="3.40.50.20">
    <property type="match status" value="1"/>
</dbReference>
<evidence type="ECO:0000256" key="15">
    <source>
        <dbReference type="ARBA" id="ARBA00044031"/>
    </source>
</evidence>
<evidence type="ECO:0000256" key="19">
    <source>
        <dbReference type="ARBA" id="ARBA00044334"/>
    </source>
</evidence>
<dbReference type="InterPro" id="IPR016185">
    <property type="entry name" value="PreATP-grasp_dom_sf"/>
</dbReference>
<comment type="similarity">
    <text evidence="3">Belongs to the CarB family.</text>
</comment>
<dbReference type="PANTHER" id="PTHR11405:SF53">
    <property type="entry name" value="CARBAMOYL-PHOSPHATE SYNTHASE [AMMONIA], MITOCHONDRIAL"/>
    <property type="match status" value="1"/>
</dbReference>
<dbReference type="InterPro" id="IPR036897">
    <property type="entry name" value="CarbamoylP_synth_lsu_oligo_sf"/>
</dbReference>
<dbReference type="OMA" id="ADRMFYL"/>
<keyword evidence="5" id="KW-0055">Arginine biosynthesis</keyword>
<dbReference type="EC" id="6.3.5.5" evidence="4"/>
<dbReference type="SUPFAM" id="SSF56059">
    <property type="entry name" value="Glutathione synthetase ATP-binding domain-like"/>
    <property type="match status" value="1"/>
</dbReference>
<dbReference type="EC" id="6.3.4.16" evidence="16"/>
<evidence type="ECO:0000256" key="4">
    <source>
        <dbReference type="ARBA" id="ARBA00012738"/>
    </source>
</evidence>
<keyword evidence="6" id="KW-0436">Ligase</keyword>
<evidence type="ECO:0000256" key="13">
    <source>
        <dbReference type="ARBA" id="ARBA00022975"/>
    </source>
</evidence>
<dbReference type="SUPFAM" id="SSF48108">
    <property type="entry name" value="Carbamoyl phosphate synthetase, large subunit connection domain"/>
    <property type="match status" value="1"/>
</dbReference>
<dbReference type="InterPro" id="IPR011761">
    <property type="entry name" value="ATP-grasp"/>
</dbReference>
<dbReference type="GO" id="GO:0005524">
    <property type="term" value="F:ATP binding"/>
    <property type="evidence" value="ECO:0007669"/>
    <property type="project" value="UniProtKB-UniRule"/>
</dbReference>
<keyword evidence="9" id="KW-0677">Repeat</keyword>
<organism evidence="24 25">
    <name type="scientific">Sclerotinia sclerotiorum (strain ATCC 18683 / 1980 / Ss-1)</name>
    <name type="common">White mold</name>
    <name type="synonym">Whetzelinia sclerotiorum</name>
    <dbReference type="NCBI Taxonomy" id="665079"/>
    <lineage>
        <taxon>Eukaryota</taxon>
        <taxon>Fungi</taxon>
        <taxon>Dikarya</taxon>
        <taxon>Ascomycota</taxon>
        <taxon>Pezizomycotina</taxon>
        <taxon>Leotiomycetes</taxon>
        <taxon>Helotiales</taxon>
        <taxon>Sclerotiniaceae</taxon>
        <taxon>Sclerotinia</taxon>
    </lineage>
</organism>
<evidence type="ECO:0000256" key="2">
    <source>
        <dbReference type="ARBA" id="ARBA00005077"/>
    </source>
</evidence>
<comment type="catalytic activity">
    <reaction evidence="20">
        <text>hydrogencarbonate + NH4(+) + 2 ATP = carbamoyl phosphate + 2 ADP + phosphate + 2 H(+)</text>
        <dbReference type="Rhea" id="RHEA:18029"/>
        <dbReference type="ChEBI" id="CHEBI:15378"/>
        <dbReference type="ChEBI" id="CHEBI:17544"/>
        <dbReference type="ChEBI" id="CHEBI:28938"/>
        <dbReference type="ChEBI" id="CHEBI:30616"/>
        <dbReference type="ChEBI" id="CHEBI:43474"/>
        <dbReference type="ChEBI" id="CHEBI:58228"/>
        <dbReference type="ChEBI" id="CHEBI:456216"/>
        <dbReference type="EC" id="6.3.4.16"/>
    </reaction>
</comment>
<evidence type="ECO:0000256" key="5">
    <source>
        <dbReference type="ARBA" id="ARBA00022571"/>
    </source>
</evidence>
<dbReference type="InParanoid" id="A7EGL2"/>
<dbReference type="Gene3D" id="1.10.1030.10">
    <property type="entry name" value="Carbamoyl-phosphate synthetase, large subunit oligomerisation domain"/>
    <property type="match status" value="1"/>
</dbReference>
<dbReference type="HOGENOM" id="CLU_000513_1_1_1"/>
<dbReference type="EMBL" id="CH476625">
    <property type="protein sequence ID" value="EDO01978.1"/>
    <property type="molecule type" value="Genomic_DNA"/>
</dbReference>
<dbReference type="FunFam" id="1.10.1030.10:FF:000002">
    <property type="entry name" value="Carbamoyl-phosphate synthase large chain"/>
    <property type="match status" value="1"/>
</dbReference>
<dbReference type="eggNOG" id="KOG0370">
    <property type="taxonomic scope" value="Eukaryota"/>
</dbReference>
<evidence type="ECO:0000256" key="3">
    <source>
        <dbReference type="ARBA" id="ARBA00009799"/>
    </source>
</evidence>
<dbReference type="InterPro" id="IPR058047">
    <property type="entry name" value="CPSase_preATP-grasp"/>
</dbReference>
<dbReference type="Gene3D" id="3.30.470.20">
    <property type="entry name" value="ATP-grasp fold, B domain"/>
    <property type="match status" value="1"/>
</dbReference>
<keyword evidence="8" id="KW-0479">Metal-binding</keyword>
<evidence type="ECO:0000256" key="9">
    <source>
        <dbReference type="ARBA" id="ARBA00022737"/>
    </source>
</evidence>
<evidence type="ECO:0000256" key="22">
    <source>
        <dbReference type="PROSITE-ProRule" id="PRU00409"/>
    </source>
</evidence>
<feature type="domain" description="ATP-grasp" evidence="23">
    <location>
        <begin position="215"/>
        <end position="407"/>
    </location>
</feature>
<evidence type="ECO:0000259" key="23">
    <source>
        <dbReference type="PROSITE" id="PS50975"/>
    </source>
</evidence>
<dbReference type="GO" id="GO:0004087">
    <property type="term" value="F:carbamoyl-phosphate synthase (ammonia) activity"/>
    <property type="evidence" value="ECO:0007669"/>
    <property type="project" value="UniProtKB-EC"/>
</dbReference>
<dbReference type="GO" id="GO:0006526">
    <property type="term" value="P:L-arginine biosynthetic process"/>
    <property type="evidence" value="ECO:0007669"/>
    <property type="project" value="UniProtKB-KW"/>
</dbReference>
<keyword evidence="13" id="KW-0665">Pyrimidine biosynthesis</keyword>
<name>A7EGL2_SCLS1</name>
<evidence type="ECO:0000256" key="20">
    <source>
        <dbReference type="ARBA" id="ARBA00047359"/>
    </source>
</evidence>
<evidence type="ECO:0000256" key="17">
    <source>
        <dbReference type="ARBA" id="ARBA00044249"/>
    </source>
</evidence>
<sequence>MALANRFAYRSSSLLRQCKAPALPARAFTSRASINGLVHRQPAQVWKHSKYARMFSSSTLLRDQSQTAPSAEAYLNSGVVKGAANPVNVKKVLVIGSGGLSIGQAGEFDYSGSQALKALKEAGVASVLINPNIATIQTAHVLTDEVYYLPVTPEYVTYVIERERPDGIFLTFGGQTALNLGVQMERMGIFERYGVKVLGTSIKTLETSEDRDLFAKALGEINIPIAQSVAVSTVDEALEAAKGIGYPIIVRAAYALGGLGSGFANNEEELRNMASRSLTLSPQILVEKSLKGWKEVEYEVVRDASNNCITVCNMENFDPLGIHTGDSIVVAPSQTLSDEEYHMLRSAAIKIVRHLGVVGECNVQYALQPDGLDYRVIEVNARLSRSSALASKATGYPLAYTAAKIGLGHTLPELPNAVTKTTTANFEPSLDYIVSKIPRWDLSKFQHVKRDIGSAMKSVGEVMAIGRTFEESIQKAIRQVDPRFVGFQGDKFDDLDYELQNPTDRRWLAVGQAMLHENYSVDRVHDLTKIDKWFLYKLQNIVDCTRELEDIGNLDGLKKEIIQKAKKLGFSDKQIANAVNSTEDEVRARRKSFGITPFVKRIDTLAAEFPGS</sequence>
<dbReference type="PANTHER" id="PTHR11405">
    <property type="entry name" value="CARBAMOYLTRANSFERASE FAMILY MEMBER"/>
    <property type="match status" value="1"/>
</dbReference>
<keyword evidence="12" id="KW-0460">Magnesium</keyword>
<proteinExistence type="inferred from homology"/>
<dbReference type="PROSITE" id="PS50975">
    <property type="entry name" value="ATP_GRASP"/>
    <property type="match status" value="1"/>
</dbReference>
<evidence type="ECO:0000313" key="25">
    <source>
        <dbReference type="Proteomes" id="UP000001312"/>
    </source>
</evidence>
<keyword evidence="7" id="KW-0028">Amino-acid biosynthesis</keyword>
<evidence type="ECO:0000313" key="24">
    <source>
        <dbReference type="EMBL" id="EDO01978.1"/>
    </source>
</evidence>
<reference evidence="25" key="1">
    <citation type="journal article" date="2011" name="PLoS Genet.">
        <title>Genomic analysis of the necrotrophic fungal pathogens Sclerotinia sclerotiorum and Botrytis cinerea.</title>
        <authorList>
            <person name="Amselem J."/>
            <person name="Cuomo C.A."/>
            <person name="van Kan J.A."/>
            <person name="Viaud M."/>
            <person name="Benito E.P."/>
            <person name="Couloux A."/>
            <person name="Coutinho P.M."/>
            <person name="de Vries R.P."/>
            <person name="Dyer P.S."/>
            <person name="Fillinger S."/>
            <person name="Fournier E."/>
            <person name="Gout L."/>
            <person name="Hahn M."/>
            <person name="Kohn L."/>
            <person name="Lapalu N."/>
            <person name="Plummer K.M."/>
            <person name="Pradier J.M."/>
            <person name="Quevillon E."/>
            <person name="Sharon A."/>
            <person name="Simon A."/>
            <person name="ten Have A."/>
            <person name="Tudzynski B."/>
            <person name="Tudzynski P."/>
            <person name="Wincker P."/>
            <person name="Andrew M."/>
            <person name="Anthouard V."/>
            <person name="Beever R.E."/>
            <person name="Beffa R."/>
            <person name="Benoit I."/>
            <person name="Bouzid O."/>
            <person name="Brault B."/>
            <person name="Chen Z."/>
            <person name="Choquer M."/>
            <person name="Collemare J."/>
            <person name="Cotton P."/>
            <person name="Danchin E.G."/>
            <person name="Da Silva C."/>
            <person name="Gautier A."/>
            <person name="Giraud C."/>
            <person name="Giraud T."/>
            <person name="Gonzalez C."/>
            <person name="Grossetete S."/>
            <person name="Guldener U."/>
            <person name="Henrissat B."/>
            <person name="Howlett B.J."/>
            <person name="Kodira C."/>
            <person name="Kretschmer M."/>
            <person name="Lappartient A."/>
            <person name="Leroch M."/>
            <person name="Levis C."/>
            <person name="Mauceli E."/>
            <person name="Neuveglise C."/>
            <person name="Oeser B."/>
            <person name="Pearson M."/>
            <person name="Poulain J."/>
            <person name="Poussereau N."/>
            <person name="Quesneville H."/>
            <person name="Rascle C."/>
            <person name="Schumacher J."/>
            <person name="Segurens B."/>
            <person name="Sexton A."/>
            <person name="Silva E."/>
            <person name="Sirven C."/>
            <person name="Soanes D.M."/>
            <person name="Talbot N.J."/>
            <person name="Templeton M."/>
            <person name="Yandava C."/>
            <person name="Yarden O."/>
            <person name="Zeng Q."/>
            <person name="Rollins J.A."/>
            <person name="Lebrun M.H."/>
            <person name="Dickman M."/>
        </authorList>
    </citation>
    <scope>NUCLEOTIDE SEQUENCE [LARGE SCALE GENOMIC DNA]</scope>
    <source>
        <strain evidence="25">ATCC 18683 / 1980 / Ss-1</strain>
    </source>
</reference>
<dbReference type="STRING" id="665079.A7EGL2"/>
<dbReference type="Pfam" id="PF02786">
    <property type="entry name" value="CPSase_L_D2"/>
    <property type="match status" value="1"/>
</dbReference>
<dbReference type="Proteomes" id="UP000001312">
    <property type="component" value="Unassembled WGS sequence"/>
</dbReference>
<dbReference type="PROSITE" id="PS00867">
    <property type="entry name" value="CPSASE_2"/>
    <property type="match status" value="1"/>
</dbReference>
<dbReference type="RefSeq" id="XP_001594646.1">
    <property type="nucleotide sequence ID" value="XM_001594596.1"/>
</dbReference>
<dbReference type="SMART" id="SM01096">
    <property type="entry name" value="CPSase_L_D3"/>
    <property type="match status" value="1"/>
</dbReference>
<keyword evidence="25" id="KW-1185">Reference proteome</keyword>
<comment type="cofactor">
    <cofactor evidence="1">
        <name>Mn(2+)</name>
        <dbReference type="ChEBI" id="CHEBI:29035"/>
    </cofactor>
</comment>